<sequence>MEPTNPLLRTTLLPLYSEVRLEHLKPAIEHIVADNLQTISRIVATQSLQPTWLGLVLPMDTLTARLDDTIAVITTLGQVPREESWETVIGQCFLAAYNYKAQVLQNRELYLACKALAESPEAAQFDRSQQALLGKILLDYRLAGSELSAAGRGELIELNREISRQEWVFYENARQSRKSWKKLVTDESLLAGLDDELMEQLVAAARAADMQGWLITLQERVTYTAIMRSCENRTLREELFTAYNTRASEQGPAGGQYGNGTVLNDLLRLRQQKARLLGFDNHAELSLQGKTATSAADVLSFLHTRIARKSAVFSAQAAELHALAADMHYDELKPWDLLFLAQKRARHLSPLAGGQLKSYFAFMRVFEGIVLLVKRLFAVDLVEQPSFDTWHPDVRLFEVVESGARVGHLYLDPYLRESKLNTCWMQSARNRRINQQGVLITPVAILYGNFSPELPGSPSLLTPQQLTMLFHELGCCMKQLLTRSPYGAFSRVDVLNAETSKLSGKYAEKRCWSRDGLRWLARHAQHDSELTYEQIDQVLEARSAERWLETARELGLALFDFELHRTWGDGRSVEEVWRSAHNQVQPLPWTQHDRSANTFDAMVSGHDGAYYVNEWVDEIAEQIFARFEQQGVFDPQTGMAYREAFHAPGIERPLRESFEVFMGQPSAGL</sequence>
<dbReference type="Gene3D" id="1.10.1370.10">
    <property type="entry name" value="Neurolysin, domain 3"/>
    <property type="match status" value="1"/>
</dbReference>
<evidence type="ECO:0000256" key="4">
    <source>
        <dbReference type="ARBA" id="ARBA00022801"/>
    </source>
</evidence>
<dbReference type="InterPro" id="IPR024079">
    <property type="entry name" value="MetalloPept_cat_dom_sf"/>
</dbReference>
<proteinExistence type="inferred from homology"/>
<comment type="cofactor">
    <cofactor evidence="7">
        <name>Zn(2+)</name>
        <dbReference type="ChEBI" id="CHEBI:29105"/>
    </cofactor>
    <text evidence="7">Binds 1 zinc ion.</text>
</comment>
<dbReference type="PANTHER" id="PTHR11804:SF84">
    <property type="entry name" value="SACCHAROLYSIN"/>
    <property type="match status" value="1"/>
</dbReference>
<dbReference type="AlphaFoldDB" id="A0A266M050"/>
<organism evidence="10 11">
    <name type="scientific">Pseudomonas fragi</name>
    <dbReference type="NCBI Taxonomy" id="296"/>
    <lineage>
        <taxon>Bacteria</taxon>
        <taxon>Pseudomonadati</taxon>
        <taxon>Pseudomonadota</taxon>
        <taxon>Gammaproteobacteria</taxon>
        <taxon>Pseudomonadales</taxon>
        <taxon>Pseudomonadaceae</taxon>
        <taxon>Pseudomonas</taxon>
    </lineage>
</organism>
<dbReference type="GO" id="GO:0006508">
    <property type="term" value="P:proteolysis"/>
    <property type="evidence" value="ECO:0007669"/>
    <property type="project" value="UniProtKB-KW"/>
</dbReference>
<dbReference type="SUPFAM" id="SSF55486">
    <property type="entry name" value="Metalloproteases ('zincins'), catalytic domain"/>
    <property type="match status" value="1"/>
</dbReference>
<evidence type="ECO:0000313" key="10">
    <source>
        <dbReference type="EMBL" id="OZY43726.1"/>
    </source>
</evidence>
<evidence type="ECO:0000256" key="5">
    <source>
        <dbReference type="ARBA" id="ARBA00022833"/>
    </source>
</evidence>
<reference evidence="10 11" key="1">
    <citation type="submission" date="2017-08" db="EMBL/GenBank/DDBJ databases">
        <title>Genomic and metabolic characterisation of spoilage-associated Pseudomonas species.</title>
        <authorList>
            <person name="Stanborough T."/>
            <person name="Fegan N."/>
            <person name="Powell S.M."/>
            <person name="Singh T."/>
            <person name="Tamplin M.L."/>
            <person name="Chandry P.S."/>
        </authorList>
    </citation>
    <scope>NUCLEOTIDE SEQUENCE [LARGE SCALE GENOMIC DNA]</scope>
    <source>
        <strain evidence="10 11">F1820</strain>
    </source>
</reference>
<keyword evidence="5 7" id="KW-0862">Zinc</keyword>
<keyword evidence="3 7" id="KW-0479">Metal-binding</keyword>
<dbReference type="GO" id="GO:0046872">
    <property type="term" value="F:metal ion binding"/>
    <property type="evidence" value="ECO:0007669"/>
    <property type="project" value="UniProtKB-UniRule"/>
</dbReference>
<dbReference type="InterPro" id="IPR045666">
    <property type="entry name" value="OpdA_N"/>
</dbReference>
<evidence type="ECO:0000259" key="8">
    <source>
        <dbReference type="Pfam" id="PF01432"/>
    </source>
</evidence>
<dbReference type="GO" id="GO:0006518">
    <property type="term" value="P:peptide metabolic process"/>
    <property type="evidence" value="ECO:0007669"/>
    <property type="project" value="TreeGrafter"/>
</dbReference>
<dbReference type="EMBL" id="NQKL01000001">
    <property type="protein sequence ID" value="OZY43726.1"/>
    <property type="molecule type" value="Genomic_DNA"/>
</dbReference>
<feature type="domain" description="Oligopeptidase A N-terminal" evidence="9">
    <location>
        <begin position="46"/>
        <end position="148"/>
    </location>
</feature>
<evidence type="ECO:0000256" key="3">
    <source>
        <dbReference type="ARBA" id="ARBA00022723"/>
    </source>
</evidence>
<evidence type="ECO:0000259" key="9">
    <source>
        <dbReference type="Pfam" id="PF19310"/>
    </source>
</evidence>
<accession>A0A266M050</accession>
<evidence type="ECO:0000256" key="6">
    <source>
        <dbReference type="ARBA" id="ARBA00023049"/>
    </source>
</evidence>
<comment type="similarity">
    <text evidence="1 7">Belongs to the peptidase M3 family.</text>
</comment>
<dbReference type="GO" id="GO:0004222">
    <property type="term" value="F:metalloendopeptidase activity"/>
    <property type="evidence" value="ECO:0007669"/>
    <property type="project" value="InterPro"/>
</dbReference>
<dbReference type="InterPro" id="IPR001567">
    <property type="entry name" value="Pept_M3A_M3B_dom"/>
</dbReference>
<dbReference type="InterPro" id="IPR045090">
    <property type="entry name" value="Pept_M3A_M3B"/>
</dbReference>
<dbReference type="PANTHER" id="PTHR11804">
    <property type="entry name" value="PROTEASE M3 THIMET OLIGOPEPTIDASE-RELATED"/>
    <property type="match status" value="1"/>
</dbReference>
<dbReference type="Gene3D" id="3.40.390.10">
    <property type="entry name" value="Collagenase (Catalytic Domain)"/>
    <property type="match status" value="1"/>
</dbReference>
<gene>
    <name evidence="10" type="ORF">CJF43_01785</name>
</gene>
<dbReference type="Proteomes" id="UP000216113">
    <property type="component" value="Unassembled WGS sequence"/>
</dbReference>
<evidence type="ECO:0000256" key="7">
    <source>
        <dbReference type="RuleBase" id="RU003435"/>
    </source>
</evidence>
<dbReference type="Pfam" id="PF19310">
    <property type="entry name" value="TOP_N"/>
    <property type="match status" value="1"/>
</dbReference>
<protein>
    <submittedName>
        <fullName evidence="10">Uncharacterized protein</fullName>
    </submittedName>
</protein>
<keyword evidence="6 7" id="KW-0482">Metalloprotease</keyword>
<dbReference type="InterPro" id="IPR024077">
    <property type="entry name" value="Neurolysin/TOP_dom2"/>
</dbReference>
<dbReference type="Gene3D" id="1.10.1370.40">
    <property type="match status" value="1"/>
</dbReference>
<dbReference type="RefSeq" id="WP_095027713.1">
    <property type="nucleotide sequence ID" value="NZ_NQKL01000001.1"/>
</dbReference>
<evidence type="ECO:0000256" key="2">
    <source>
        <dbReference type="ARBA" id="ARBA00022670"/>
    </source>
</evidence>
<name>A0A266M050_PSEFR</name>
<evidence type="ECO:0000313" key="11">
    <source>
        <dbReference type="Proteomes" id="UP000216113"/>
    </source>
</evidence>
<keyword evidence="4 7" id="KW-0378">Hydrolase</keyword>
<comment type="caution">
    <text evidence="10">The sequence shown here is derived from an EMBL/GenBank/DDBJ whole genome shotgun (WGS) entry which is preliminary data.</text>
</comment>
<keyword evidence="2 7" id="KW-0645">Protease</keyword>
<feature type="domain" description="Peptidase M3A/M3B catalytic" evidence="8">
    <location>
        <begin position="226"/>
        <end position="665"/>
    </location>
</feature>
<evidence type="ECO:0000256" key="1">
    <source>
        <dbReference type="ARBA" id="ARBA00006040"/>
    </source>
</evidence>
<dbReference type="Pfam" id="PF01432">
    <property type="entry name" value="Peptidase_M3"/>
    <property type="match status" value="1"/>
</dbReference>